<evidence type="ECO:0000313" key="2">
    <source>
        <dbReference type="EMBL" id="MBB5112853.1"/>
    </source>
</evidence>
<sequence length="56" mass="6226">MRVLGINAIFHDPAAALVVDGRVVAAAEEERFSRRKHGKRPVPFSAWELPELSAAW</sequence>
<keyword evidence="3" id="KW-1185">Reference proteome</keyword>
<proteinExistence type="predicted"/>
<dbReference type="Proteomes" id="UP000618986">
    <property type="component" value="Unassembled WGS sequence"/>
</dbReference>
<reference evidence="2 3" key="1">
    <citation type="submission" date="2020-08" db="EMBL/GenBank/DDBJ databases">
        <title>Sequencing the genomes of 1000 actinobacteria strains.</title>
        <authorList>
            <person name="Klenk H.-P."/>
        </authorList>
    </citation>
    <scope>NUCLEOTIDE SEQUENCE [LARGE SCALE GENOMIC DNA]</scope>
    <source>
        <strain evidence="2 3">DSM 43036</strain>
    </source>
</reference>
<accession>A0ABR6MBU5</accession>
<dbReference type="Pfam" id="PF02543">
    <property type="entry name" value="Carbam_trans_N"/>
    <property type="match status" value="1"/>
</dbReference>
<name>A0ABR6MBU5_MICEC</name>
<gene>
    <name evidence="2" type="ORF">FHU28_002692</name>
</gene>
<comment type="caution">
    <text evidence="2">The sequence shown here is derived from an EMBL/GenBank/DDBJ whole genome shotgun (WGS) entry which is preliminary data.</text>
</comment>
<keyword evidence="2" id="KW-0808">Transferase</keyword>
<organism evidence="2 3">
    <name type="scientific">Micromonospora echinospora</name>
    <name type="common">Micromonospora purpurea</name>
    <dbReference type="NCBI Taxonomy" id="1877"/>
    <lineage>
        <taxon>Bacteria</taxon>
        <taxon>Bacillati</taxon>
        <taxon>Actinomycetota</taxon>
        <taxon>Actinomycetes</taxon>
        <taxon>Micromonosporales</taxon>
        <taxon>Micromonosporaceae</taxon>
        <taxon>Micromonospora</taxon>
    </lineage>
</organism>
<dbReference type="InterPro" id="IPR003696">
    <property type="entry name" value="Carbtransf_dom"/>
</dbReference>
<dbReference type="GO" id="GO:0016740">
    <property type="term" value="F:transferase activity"/>
    <property type="evidence" value="ECO:0007669"/>
    <property type="project" value="UniProtKB-KW"/>
</dbReference>
<dbReference type="Gene3D" id="3.30.420.40">
    <property type="match status" value="1"/>
</dbReference>
<dbReference type="GeneID" id="300293267"/>
<evidence type="ECO:0000313" key="3">
    <source>
        <dbReference type="Proteomes" id="UP000618986"/>
    </source>
</evidence>
<feature type="domain" description="Carbamoyltransferase" evidence="1">
    <location>
        <begin position="2"/>
        <end position="40"/>
    </location>
</feature>
<dbReference type="RefSeq" id="WP_425326177.1">
    <property type="nucleotide sequence ID" value="NZ_JACHJC010000001.1"/>
</dbReference>
<dbReference type="EMBL" id="JACHJC010000001">
    <property type="protein sequence ID" value="MBB5112853.1"/>
    <property type="molecule type" value="Genomic_DNA"/>
</dbReference>
<protein>
    <submittedName>
        <fullName evidence="2">NodU family carbamoyl transferase</fullName>
    </submittedName>
</protein>
<evidence type="ECO:0000259" key="1">
    <source>
        <dbReference type="Pfam" id="PF02543"/>
    </source>
</evidence>